<accession>A0A699ZMD3</accession>
<protein>
    <submittedName>
        <fullName evidence="1">Uncharacterized protein</fullName>
    </submittedName>
</protein>
<proteinExistence type="predicted"/>
<sequence>MRCPVVCPGKVPSTWGWQSSRVRPRMLQRVCSSGVRLPTGRHMLGWALTDATAFTRGRSIGHMIPHQSMHVLDAGSIVGDRGGREACGTGLTNPVFVASLHACLQALIQDLGVQAFNVGILNIPLPHTCRVTGEVVGGAAIGHTDPYAVIAAVEQRLKERLHGQPASLACRTCTNVNRHNLSQGKYSCASAGSCACLLGLADICSPGYGGSLRKWHLQSYQHNSSESHLPSPMQHYSPCLPTCLAALLASSWLPSLACPRASVGSRACKVHASVMHVVTHGVTPSSSAATRPREPRLSAIVNDLGLAVARNCTRPPPITDKFCRCICHHRNDRGPPPVNHIIAYLAAG</sequence>
<organism evidence="1 2">
    <name type="scientific">Haematococcus lacustris</name>
    <name type="common">Green alga</name>
    <name type="synonym">Haematococcus pluvialis</name>
    <dbReference type="NCBI Taxonomy" id="44745"/>
    <lineage>
        <taxon>Eukaryota</taxon>
        <taxon>Viridiplantae</taxon>
        <taxon>Chlorophyta</taxon>
        <taxon>core chlorophytes</taxon>
        <taxon>Chlorophyceae</taxon>
        <taxon>CS clade</taxon>
        <taxon>Chlamydomonadales</taxon>
        <taxon>Haematococcaceae</taxon>
        <taxon>Haematococcus</taxon>
    </lineage>
</organism>
<name>A0A699ZMD3_HAELA</name>
<dbReference type="EMBL" id="BLLF01002007">
    <property type="protein sequence ID" value="GFH22280.1"/>
    <property type="molecule type" value="Genomic_DNA"/>
</dbReference>
<comment type="caution">
    <text evidence="1">The sequence shown here is derived from an EMBL/GenBank/DDBJ whole genome shotgun (WGS) entry which is preliminary data.</text>
</comment>
<gene>
    <name evidence="1" type="ORF">HaLaN_19724</name>
</gene>
<evidence type="ECO:0000313" key="2">
    <source>
        <dbReference type="Proteomes" id="UP000485058"/>
    </source>
</evidence>
<evidence type="ECO:0000313" key="1">
    <source>
        <dbReference type="EMBL" id="GFH22280.1"/>
    </source>
</evidence>
<dbReference type="AlphaFoldDB" id="A0A699ZMD3"/>
<dbReference type="Proteomes" id="UP000485058">
    <property type="component" value="Unassembled WGS sequence"/>
</dbReference>
<reference evidence="1 2" key="1">
    <citation type="submission" date="2020-02" db="EMBL/GenBank/DDBJ databases">
        <title>Draft genome sequence of Haematococcus lacustris strain NIES-144.</title>
        <authorList>
            <person name="Morimoto D."/>
            <person name="Nakagawa S."/>
            <person name="Yoshida T."/>
            <person name="Sawayama S."/>
        </authorList>
    </citation>
    <scope>NUCLEOTIDE SEQUENCE [LARGE SCALE GENOMIC DNA]</scope>
    <source>
        <strain evidence="1 2">NIES-144</strain>
    </source>
</reference>
<keyword evidence="2" id="KW-1185">Reference proteome</keyword>